<sequence>MNRPSTETRRYTTIAIAFHWTIAILLVGMVFYGWWMEEVRDAAFDGEVSVERASAVYNWHKTIGLTILVLSLGRLAWRLGHKPPALPAAMPGWERLAARFTHVAFYAIMIGAPIAGYVAASSYGEGFPILAFNAVELPKLPVPRTEDFHEAAGSIHGAVGWVILVLLAVHAGAAFKHHFVDRDGVLTRMIPGLNRPAQKSAQQ</sequence>
<evidence type="ECO:0000256" key="8">
    <source>
        <dbReference type="ARBA" id="ARBA00022982"/>
    </source>
</evidence>
<comment type="caution">
    <text evidence="15">The sequence shown here is derived from an EMBL/GenBank/DDBJ whole genome shotgun (WGS) entry which is preliminary data.</text>
</comment>
<evidence type="ECO:0000256" key="4">
    <source>
        <dbReference type="ARBA" id="ARBA00022475"/>
    </source>
</evidence>
<evidence type="ECO:0000313" key="15">
    <source>
        <dbReference type="EMBL" id="PWE17596.1"/>
    </source>
</evidence>
<dbReference type="GO" id="GO:0009055">
    <property type="term" value="F:electron transfer activity"/>
    <property type="evidence" value="ECO:0007669"/>
    <property type="project" value="InterPro"/>
</dbReference>
<feature type="transmembrane region" description="Helical" evidence="13">
    <location>
        <begin position="12"/>
        <end position="35"/>
    </location>
</feature>
<organism evidence="15 16">
    <name type="scientific">Marinicauda salina</name>
    <dbReference type="NCBI Taxonomy" id="2135793"/>
    <lineage>
        <taxon>Bacteria</taxon>
        <taxon>Pseudomonadati</taxon>
        <taxon>Pseudomonadota</taxon>
        <taxon>Alphaproteobacteria</taxon>
        <taxon>Maricaulales</taxon>
        <taxon>Maricaulaceae</taxon>
        <taxon>Marinicauda</taxon>
    </lineage>
</organism>
<feature type="transmembrane region" description="Helical" evidence="13">
    <location>
        <begin position="155"/>
        <end position="175"/>
    </location>
</feature>
<keyword evidence="6 13" id="KW-0812">Transmembrane</keyword>
<evidence type="ECO:0000256" key="5">
    <source>
        <dbReference type="ARBA" id="ARBA00022617"/>
    </source>
</evidence>
<keyword evidence="10" id="KW-0408">Iron</keyword>
<keyword evidence="7" id="KW-0479">Metal-binding</keyword>
<feature type="transmembrane region" description="Helical" evidence="13">
    <location>
        <begin position="97"/>
        <end position="120"/>
    </location>
</feature>
<keyword evidence="4" id="KW-1003">Cell membrane</keyword>
<dbReference type="PANTHER" id="PTHR30529">
    <property type="entry name" value="CYTOCHROME B561"/>
    <property type="match status" value="1"/>
</dbReference>
<comment type="similarity">
    <text evidence="12">Belongs to the cytochrome b561 family.</text>
</comment>
<keyword evidence="16" id="KW-1185">Reference proteome</keyword>
<comment type="subcellular location">
    <subcellularLocation>
        <location evidence="2">Cell membrane</location>
        <topology evidence="2">Multi-pass membrane protein</topology>
    </subcellularLocation>
</comment>
<evidence type="ECO:0000256" key="10">
    <source>
        <dbReference type="ARBA" id="ARBA00023004"/>
    </source>
</evidence>
<name>A0A2U2BU89_9PROT</name>
<evidence type="ECO:0000259" key="14">
    <source>
        <dbReference type="Pfam" id="PF01292"/>
    </source>
</evidence>
<evidence type="ECO:0000256" key="2">
    <source>
        <dbReference type="ARBA" id="ARBA00004651"/>
    </source>
</evidence>
<dbReference type="SUPFAM" id="SSF81342">
    <property type="entry name" value="Transmembrane di-heme cytochromes"/>
    <property type="match status" value="1"/>
</dbReference>
<reference evidence="16" key="1">
    <citation type="submission" date="2018-05" db="EMBL/GenBank/DDBJ databases">
        <authorList>
            <person name="Liu B.-T."/>
        </authorList>
    </citation>
    <scope>NUCLEOTIDE SEQUENCE [LARGE SCALE GENOMIC DNA]</scope>
    <source>
        <strain evidence="16">WD6-1</strain>
    </source>
</reference>
<dbReference type="GO" id="GO:0022904">
    <property type="term" value="P:respiratory electron transport chain"/>
    <property type="evidence" value="ECO:0007669"/>
    <property type="project" value="InterPro"/>
</dbReference>
<dbReference type="OrthoDB" id="1247465at2"/>
<proteinExistence type="inferred from homology"/>
<keyword evidence="5" id="KW-0349">Heme</keyword>
<dbReference type="AlphaFoldDB" id="A0A2U2BU89"/>
<dbReference type="RefSeq" id="WP_109252827.1">
    <property type="nucleotide sequence ID" value="NZ_QEXV01000003.1"/>
</dbReference>
<feature type="transmembrane region" description="Helical" evidence="13">
    <location>
        <begin position="55"/>
        <end position="77"/>
    </location>
</feature>
<keyword evidence="8" id="KW-0249">Electron transport</keyword>
<accession>A0A2U2BU89</accession>
<evidence type="ECO:0000256" key="1">
    <source>
        <dbReference type="ARBA" id="ARBA00001970"/>
    </source>
</evidence>
<dbReference type="InterPro" id="IPR052168">
    <property type="entry name" value="Cytochrome_b561_oxidase"/>
</dbReference>
<evidence type="ECO:0000256" key="3">
    <source>
        <dbReference type="ARBA" id="ARBA00022448"/>
    </source>
</evidence>
<evidence type="ECO:0000256" key="7">
    <source>
        <dbReference type="ARBA" id="ARBA00022723"/>
    </source>
</evidence>
<dbReference type="EMBL" id="QEXV01000003">
    <property type="protein sequence ID" value="PWE17596.1"/>
    <property type="molecule type" value="Genomic_DNA"/>
</dbReference>
<feature type="domain" description="Cytochrome b561 bacterial/Ni-hydrogenase" evidence="14">
    <location>
        <begin position="10"/>
        <end position="192"/>
    </location>
</feature>
<dbReference type="GO" id="GO:0005886">
    <property type="term" value="C:plasma membrane"/>
    <property type="evidence" value="ECO:0007669"/>
    <property type="project" value="UniProtKB-SubCell"/>
</dbReference>
<evidence type="ECO:0000256" key="11">
    <source>
        <dbReference type="ARBA" id="ARBA00023136"/>
    </source>
</evidence>
<dbReference type="Pfam" id="PF01292">
    <property type="entry name" value="Ni_hydr_CYTB"/>
    <property type="match status" value="1"/>
</dbReference>
<evidence type="ECO:0000256" key="12">
    <source>
        <dbReference type="ARBA" id="ARBA00037975"/>
    </source>
</evidence>
<dbReference type="PANTHER" id="PTHR30529:SF1">
    <property type="entry name" value="CYTOCHROME B561 HOMOLOG 2"/>
    <property type="match status" value="1"/>
</dbReference>
<comment type="cofactor">
    <cofactor evidence="1">
        <name>heme b</name>
        <dbReference type="ChEBI" id="CHEBI:60344"/>
    </cofactor>
</comment>
<gene>
    <name evidence="15" type="ORF">DDZ18_07985</name>
</gene>
<evidence type="ECO:0000256" key="6">
    <source>
        <dbReference type="ARBA" id="ARBA00022692"/>
    </source>
</evidence>
<evidence type="ECO:0000256" key="13">
    <source>
        <dbReference type="SAM" id="Phobius"/>
    </source>
</evidence>
<dbReference type="GO" id="GO:0046872">
    <property type="term" value="F:metal ion binding"/>
    <property type="evidence" value="ECO:0007669"/>
    <property type="project" value="UniProtKB-KW"/>
</dbReference>
<dbReference type="GO" id="GO:0020037">
    <property type="term" value="F:heme binding"/>
    <property type="evidence" value="ECO:0007669"/>
    <property type="project" value="TreeGrafter"/>
</dbReference>
<keyword evidence="11 13" id="KW-0472">Membrane</keyword>
<dbReference type="Proteomes" id="UP000245168">
    <property type="component" value="Unassembled WGS sequence"/>
</dbReference>
<keyword evidence="3" id="KW-0813">Transport</keyword>
<evidence type="ECO:0000256" key="9">
    <source>
        <dbReference type="ARBA" id="ARBA00022989"/>
    </source>
</evidence>
<protein>
    <submittedName>
        <fullName evidence="15">Cytochrome B</fullName>
    </submittedName>
</protein>
<dbReference type="InterPro" id="IPR011577">
    <property type="entry name" value="Cyt_b561_bac/Ni-Hgenase"/>
</dbReference>
<dbReference type="InterPro" id="IPR016174">
    <property type="entry name" value="Di-haem_cyt_TM"/>
</dbReference>
<evidence type="ECO:0000313" key="16">
    <source>
        <dbReference type="Proteomes" id="UP000245168"/>
    </source>
</evidence>
<dbReference type="Gene3D" id="1.20.950.20">
    <property type="entry name" value="Transmembrane di-heme cytochromes, Chain C"/>
    <property type="match status" value="1"/>
</dbReference>
<keyword evidence="9 13" id="KW-1133">Transmembrane helix</keyword>